<keyword evidence="1" id="KW-0812">Transmembrane</keyword>
<evidence type="ECO:0000313" key="3">
    <source>
        <dbReference type="Proteomes" id="UP000190341"/>
    </source>
</evidence>
<protein>
    <submittedName>
        <fullName evidence="2">Uncharacterized protein</fullName>
    </submittedName>
</protein>
<sequence>MSFGSIRERKLVALACGYGLSIASRAVDHYKAWPEKDTAWTEWKPKRTWRGRLVAYALALLLAAGFVAAVVWLAG</sequence>
<dbReference type="AlphaFoldDB" id="A0A1T5KBG0"/>
<keyword evidence="1" id="KW-0472">Membrane</keyword>
<organism evidence="2 3">
    <name type="scientific">Pseudoxanthomonas indica</name>
    <dbReference type="NCBI Taxonomy" id="428993"/>
    <lineage>
        <taxon>Bacteria</taxon>
        <taxon>Pseudomonadati</taxon>
        <taxon>Pseudomonadota</taxon>
        <taxon>Gammaproteobacteria</taxon>
        <taxon>Lysobacterales</taxon>
        <taxon>Lysobacteraceae</taxon>
        <taxon>Pseudoxanthomonas</taxon>
    </lineage>
</organism>
<keyword evidence="3" id="KW-1185">Reference proteome</keyword>
<gene>
    <name evidence="2" type="ORF">SAMN06296058_1545</name>
</gene>
<accession>A0A1T5KBG0</accession>
<name>A0A1T5KBG0_9GAMM</name>
<dbReference type="EMBL" id="FUZV01000001">
    <property type="protein sequence ID" value="SKC61021.1"/>
    <property type="molecule type" value="Genomic_DNA"/>
</dbReference>
<feature type="transmembrane region" description="Helical" evidence="1">
    <location>
        <begin position="53"/>
        <end position="74"/>
    </location>
</feature>
<proteinExistence type="predicted"/>
<dbReference type="STRING" id="428993.SAMN06296058_1545"/>
<evidence type="ECO:0000256" key="1">
    <source>
        <dbReference type="SAM" id="Phobius"/>
    </source>
</evidence>
<keyword evidence="1" id="KW-1133">Transmembrane helix</keyword>
<reference evidence="2 3" key="1">
    <citation type="submission" date="2017-02" db="EMBL/GenBank/DDBJ databases">
        <authorList>
            <person name="Peterson S.W."/>
        </authorList>
    </citation>
    <scope>NUCLEOTIDE SEQUENCE [LARGE SCALE GENOMIC DNA]</scope>
    <source>
        <strain evidence="2 3">P15</strain>
    </source>
</reference>
<evidence type="ECO:0000313" key="2">
    <source>
        <dbReference type="EMBL" id="SKC61021.1"/>
    </source>
</evidence>
<dbReference type="RefSeq" id="WP_079723837.1">
    <property type="nucleotide sequence ID" value="NZ_BMCL01000002.1"/>
</dbReference>
<dbReference type="Proteomes" id="UP000190341">
    <property type="component" value="Unassembled WGS sequence"/>
</dbReference>